<proteinExistence type="predicted"/>
<feature type="transmembrane region" description="Helical" evidence="1">
    <location>
        <begin position="21"/>
        <end position="38"/>
    </location>
</feature>
<protein>
    <recommendedName>
        <fullName evidence="4">Nucleic acid binding OB-fold tRNA/helicase-type</fullName>
    </recommendedName>
</protein>
<dbReference type="AlphaFoldDB" id="F8AJK3"/>
<dbReference type="GeneID" id="10773377"/>
<dbReference type="KEGG" id="mok:Metok_1221"/>
<dbReference type="eggNOG" id="arCOG05116">
    <property type="taxonomic scope" value="Archaea"/>
</dbReference>
<name>F8AJK3_METOI</name>
<evidence type="ECO:0000313" key="2">
    <source>
        <dbReference type="EMBL" id="AEH07189.1"/>
    </source>
</evidence>
<keyword evidence="1" id="KW-0472">Membrane</keyword>
<evidence type="ECO:0008006" key="4">
    <source>
        <dbReference type="Google" id="ProtNLM"/>
    </source>
</evidence>
<evidence type="ECO:0000313" key="3">
    <source>
        <dbReference type="Proteomes" id="UP000009296"/>
    </source>
</evidence>
<sequence length="179" mass="20219">MHMVKKFNLNNILRHAKTMPSATLSLIIWSAIAIWATIMSKNIWILVCSIPFIIALTLIPLKISSMNYDISQELLPKYENTLSTTKIGNITKEMLNQKVKVEGTVEKIIYGISPKPTIKIRDDTGEIYTLLIVPLPEGVKKGDKIALYGIVSKHYKYFGFMGIPKLWKPKIFGIGVDKL</sequence>
<dbReference type="OrthoDB" id="61091at2157"/>
<organism evidence="2 3">
    <name type="scientific">Methanothermococcus okinawensis (strain DSM 14208 / JCM 11175 / IH1)</name>
    <dbReference type="NCBI Taxonomy" id="647113"/>
    <lineage>
        <taxon>Archaea</taxon>
        <taxon>Methanobacteriati</taxon>
        <taxon>Methanobacteriota</taxon>
        <taxon>Methanomada group</taxon>
        <taxon>Methanococci</taxon>
        <taxon>Methanococcales</taxon>
        <taxon>Methanococcaceae</taxon>
        <taxon>Methanothermococcus</taxon>
    </lineage>
</organism>
<dbReference type="Proteomes" id="UP000009296">
    <property type="component" value="Chromosome"/>
</dbReference>
<feature type="transmembrane region" description="Helical" evidence="1">
    <location>
        <begin position="44"/>
        <end position="61"/>
    </location>
</feature>
<gene>
    <name evidence="2" type="ordered locus">Metok_1221</name>
</gene>
<dbReference type="HOGENOM" id="CLU_1514629_0_0_2"/>
<keyword evidence="1" id="KW-0812">Transmembrane</keyword>
<keyword evidence="3" id="KW-1185">Reference proteome</keyword>
<dbReference type="EMBL" id="CP002792">
    <property type="protein sequence ID" value="AEH07189.1"/>
    <property type="molecule type" value="Genomic_DNA"/>
</dbReference>
<keyword evidence="1" id="KW-1133">Transmembrane helix</keyword>
<dbReference type="STRING" id="647113.Metok_1221"/>
<accession>F8AJK3</accession>
<dbReference type="RefSeq" id="WP_013867372.1">
    <property type="nucleotide sequence ID" value="NC_015636.1"/>
</dbReference>
<evidence type="ECO:0000256" key="1">
    <source>
        <dbReference type="SAM" id="Phobius"/>
    </source>
</evidence>
<reference evidence="2" key="1">
    <citation type="submission" date="2011-05" db="EMBL/GenBank/DDBJ databases">
        <title>Complete sequence of chromosome of Methanothermococcus okinawensis IH1.</title>
        <authorList>
            <consortium name="US DOE Joint Genome Institute"/>
            <person name="Lucas S."/>
            <person name="Han J."/>
            <person name="Lapidus A."/>
            <person name="Cheng J.-F."/>
            <person name="Goodwin L."/>
            <person name="Pitluck S."/>
            <person name="Peters L."/>
            <person name="Mikhailova N."/>
            <person name="Held B."/>
            <person name="Han C."/>
            <person name="Tapia R."/>
            <person name="Land M."/>
            <person name="Hauser L."/>
            <person name="Kyrpides N."/>
            <person name="Ivanova N."/>
            <person name="Pagani I."/>
            <person name="Sieprawska-Lupa M."/>
            <person name="Takai K."/>
            <person name="Miyazaki J."/>
            <person name="Whitman W."/>
            <person name="Woyke T."/>
        </authorList>
    </citation>
    <scope>NUCLEOTIDE SEQUENCE</scope>
    <source>
        <strain evidence="2">IH1</strain>
    </source>
</reference>